<feature type="region of interest" description="Disordered" evidence="2">
    <location>
        <begin position="185"/>
        <end position="230"/>
    </location>
</feature>
<reference evidence="3 4" key="1">
    <citation type="submission" date="2019-05" db="EMBL/GenBank/DDBJ databases">
        <authorList>
            <person name="Farhan Ul Haque M."/>
        </authorList>
    </citation>
    <scope>NUCLEOTIDE SEQUENCE [LARGE SCALE GENOMIC DNA]</scope>
    <source>
        <strain evidence="3">2</strain>
    </source>
</reference>
<dbReference type="AlphaFoldDB" id="A0A8B6M9B8"/>
<comment type="caution">
    <text evidence="3">The sequence shown here is derived from an EMBL/GenBank/DDBJ whole genome shotgun (WGS) entry which is preliminary data.</text>
</comment>
<proteinExistence type="predicted"/>
<dbReference type="SMART" id="SM00671">
    <property type="entry name" value="SEL1"/>
    <property type="match status" value="4"/>
</dbReference>
<feature type="compositionally biased region" description="Basic and acidic residues" evidence="2">
    <location>
        <begin position="634"/>
        <end position="654"/>
    </location>
</feature>
<feature type="region of interest" description="Disordered" evidence="2">
    <location>
        <begin position="746"/>
        <end position="787"/>
    </location>
</feature>
<feature type="coiled-coil region" evidence="1">
    <location>
        <begin position="337"/>
        <end position="384"/>
    </location>
</feature>
<feature type="compositionally biased region" description="Basic and acidic residues" evidence="2">
    <location>
        <begin position="471"/>
        <end position="490"/>
    </location>
</feature>
<dbReference type="SUPFAM" id="SSF81901">
    <property type="entry name" value="HCP-like"/>
    <property type="match status" value="1"/>
</dbReference>
<keyword evidence="1" id="KW-0175">Coiled coil</keyword>
<feature type="region of interest" description="Disordered" evidence="2">
    <location>
        <begin position="76"/>
        <end position="148"/>
    </location>
</feature>
<dbReference type="InterPro" id="IPR006597">
    <property type="entry name" value="Sel1-like"/>
</dbReference>
<evidence type="ECO:0000256" key="1">
    <source>
        <dbReference type="SAM" id="Coils"/>
    </source>
</evidence>
<dbReference type="InterPro" id="IPR050767">
    <property type="entry name" value="Sel1_AlgK"/>
</dbReference>
<name>A0A8B6M9B8_METTU</name>
<organism evidence="3 4">
    <name type="scientific">Methylocella tundrae</name>
    <dbReference type="NCBI Taxonomy" id="227605"/>
    <lineage>
        <taxon>Bacteria</taxon>
        <taxon>Pseudomonadati</taxon>
        <taxon>Pseudomonadota</taxon>
        <taxon>Alphaproteobacteria</taxon>
        <taxon>Hyphomicrobiales</taxon>
        <taxon>Beijerinckiaceae</taxon>
        <taxon>Methylocella</taxon>
    </lineage>
</organism>
<feature type="region of interest" description="Disordered" evidence="2">
    <location>
        <begin position="563"/>
        <end position="594"/>
    </location>
</feature>
<evidence type="ECO:0000313" key="3">
    <source>
        <dbReference type="EMBL" id="VTZ51597.1"/>
    </source>
</evidence>
<feature type="region of interest" description="Disordered" evidence="2">
    <location>
        <begin position="276"/>
        <end position="327"/>
    </location>
</feature>
<dbReference type="Pfam" id="PF08238">
    <property type="entry name" value="Sel1"/>
    <property type="match status" value="4"/>
</dbReference>
<sequence length="1108" mass="114697">MQPDDMMSRANAEGVNGAGGQRAAAPGVQQLSPMEDWLQRALADLSSRGADGDAPIDLSQSLAAMAAILNEIVQSRPIPAASEQGAGAETGVRKTRRAADAPSPDSPTSADRKHKSQTLSAGAEGRSAEVFASPDADGGESLTELTRRLDEIEQRLRAGGGHDDDQSLTGALTEIEARLRKAAARRAELAKSSPSPDQQTLEKMDAPHPLAPAGSAAAGEKPVPASLAAGPRRIAETPALSPVERLPDLEASIRDLTALMRALGERRAGADLRAARRGGWPGEQFNRPLQEPPPSGEQAAAPVAGPRPDGAVSTPMPRPAATRRAAAADAAVSHSAIEMIEAQLRALTRKVEEAIARSCDSGPYDTLTERVAAAEKRLTEKLESGLAAAASETDSLKDIVQSLAGKIEAARQPGASDLSIQSLDREIGAIAERLDGADKGLSSLARLEQSISRLFEQMEEIREIASNAAARDADREGALPADLDRRAEGGGHDRRLTREIADLRATRDEADKRIHLALNAVQETVAKVADRLAVMEADLGEMRPAADRLLPLLTPRAERRLRGDQEGDFFSTETLQRRPLSGAPGPVLVSTKESVTHSLFSRDAAQTADGTAANGQKDVEPADLLIEPGSGSPRRREAPEHRASGEPPQPEREAGGGGRADFIAAARRAAQAAQFEADGSLKGQAPAGDHAGASGGFFSAHRRPILLAIAALCLALGAYTIARNGSLKSLGPTSFLNAIGKGAASSALRPQRGGNLAGGPPTLAAPGATSAAVKPAKAAPPSAAAMKREPIAPQNNVKANAALRDSRLFDPAPLNVLSPLRQAPPPAENPPSHGAPFMHAIAGSDPIIVGAIAGHAGVIHSAPAPIAAAPQPLAGAPTVIASLPGMPLEQLRAKAEAGDAPAQFELGLRFADGRAGSQDMALAAQYYAKAADQGLALAQYRLAVLSEKGVGGGRDLARAQSLYLAAAEQGNARAMHNLGVLAAEGVDGEPDYAKAAAWFEKAAAFGIRDSQFNLAVLLARGSSLSHDAARSYTWFSIAAATGDQEAARKRDEMALKLSPADLAAATAAASTFRPRTLDPAVNEISVSGNPAIASAPAALPTQRKASNL</sequence>
<accession>A0A8B6M9B8</accession>
<dbReference type="PANTHER" id="PTHR11102">
    <property type="entry name" value="SEL-1-LIKE PROTEIN"/>
    <property type="match status" value="1"/>
</dbReference>
<protein>
    <recommendedName>
        <fullName evidence="5">Sel1 domain protein repeat-containing protein</fullName>
    </recommendedName>
</protein>
<feature type="compositionally biased region" description="Basic and acidic residues" evidence="2">
    <location>
        <begin position="153"/>
        <end position="165"/>
    </location>
</feature>
<feature type="region of interest" description="Disordered" evidence="2">
    <location>
        <begin position="469"/>
        <end position="490"/>
    </location>
</feature>
<dbReference type="Proteomes" id="UP000485880">
    <property type="component" value="Unassembled WGS sequence"/>
</dbReference>
<feature type="region of interest" description="Disordered" evidence="2">
    <location>
        <begin position="1"/>
        <end position="32"/>
    </location>
</feature>
<keyword evidence="4" id="KW-1185">Reference proteome</keyword>
<dbReference type="InterPro" id="IPR011990">
    <property type="entry name" value="TPR-like_helical_dom_sf"/>
</dbReference>
<evidence type="ECO:0000256" key="2">
    <source>
        <dbReference type="SAM" id="MobiDB-lite"/>
    </source>
</evidence>
<evidence type="ECO:0000313" key="4">
    <source>
        <dbReference type="Proteomes" id="UP000485880"/>
    </source>
</evidence>
<feature type="compositionally biased region" description="Low complexity" evidence="2">
    <location>
        <begin position="758"/>
        <end position="785"/>
    </location>
</feature>
<evidence type="ECO:0008006" key="5">
    <source>
        <dbReference type="Google" id="ProtNLM"/>
    </source>
</evidence>
<feature type="region of interest" description="Disordered" evidence="2">
    <location>
        <begin position="606"/>
        <end position="657"/>
    </location>
</feature>
<dbReference type="EMBL" id="CABFMQ020000098">
    <property type="protein sequence ID" value="VTZ51597.1"/>
    <property type="molecule type" value="Genomic_DNA"/>
</dbReference>
<dbReference type="PANTHER" id="PTHR11102:SF160">
    <property type="entry name" value="ERAD-ASSOCIATED E3 UBIQUITIN-PROTEIN LIGASE COMPONENT HRD3"/>
    <property type="match status" value="1"/>
</dbReference>
<feature type="region of interest" description="Disordered" evidence="2">
    <location>
        <begin position="153"/>
        <end position="172"/>
    </location>
</feature>
<gene>
    <name evidence="3" type="ORF">MPC4_40194</name>
</gene>
<dbReference type="Gene3D" id="1.25.40.10">
    <property type="entry name" value="Tetratricopeptide repeat domain"/>
    <property type="match status" value="1"/>
</dbReference>